<name>A0ABQ6P5Q0_9SPHN</name>
<evidence type="ECO:0000256" key="1">
    <source>
        <dbReference type="SAM" id="MobiDB-lite"/>
    </source>
</evidence>
<feature type="region of interest" description="Disordered" evidence="1">
    <location>
        <begin position="1"/>
        <end position="66"/>
    </location>
</feature>
<feature type="domain" description="Antitoxin-like ribbon-helix-helix" evidence="2">
    <location>
        <begin position="58"/>
        <end position="105"/>
    </location>
</feature>
<reference evidence="3 4" key="1">
    <citation type="submission" date="2023-06" db="EMBL/GenBank/DDBJ databases">
        <title>Draft genome sequence of Novosphingobium sp. strain IK01.</title>
        <authorList>
            <person name="Hatamoto M."/>
            <person name="Ikarashi T."/>
            <person name="Yamaguchi T."/>
        </authorList>
    </citation>
    <scope>NUCLEOTIDE SEQUENCE [LARGE SCALE GENOMIC DNA]</scope>
    <source>
        <strain evidence="3 4">IK01</strain>
    </source>
</reference>
<evidence type="ECO:0000313" key="4">
    <source>
        <dbReference type="Proteomes" id="UP001187221"/>
    </source>
</evidence>
<proteinExistence type="predicted"/>
<evidence type="ECO:0000313" key="3">
    <source>
        <dbReference type="EMBL" id="GMM59884.1"/>
    </source>
</evidence>
<keyword evidence="4" id="KW-1185">Reference proteome</keyword>
<sequence>MTKKTAGNSLQAMLDRASSAEEGPVAAATPSGMAGARPRGRDRAATETAGGKQIKPSRVGTKMIGGHFPPEISMQLRMIAAEEDTTVQALLAEAIADLLTKKAGRKIAR</sequence>
<feature type="compositionally biased region" description="Polar residues" evidence="1">
    <location>
        <begin position="1"/>
        <end position="11"/>
    </location>
</feature>
<evidence type="ECO:0000259" key="2">
    <source>
        <dbReference type="Pfam" id="PF20605"/>
    </source>
</evidence>
<comment type="caution">
    <text evidence="3">The sequence shown here is derived from an EMBL/GenBank/DDBJ whole genome shotgun (WGS) entry which is preliminary data.</text>
</comment>
<dbReference type="InterPro" id="IPR046765">
    <property type="entry name" value="Antitox_RHH"/>
</dbReference>
<dbReference type="Proteomes" id="UP001187221">
    <property type="component" value="Unassembled WGS sequence"/>
</dbReference>
<dbReference type="Pfam" id="PF20605">
    <property type="entry name" value="Antitox_RHH"/>
    <property type="match status" value="1"/>
</dbReference>
<organism evidence="3 4">
    <name type="scientific">Novosphingobium pituita</name>
    <dbReference type="NCBI Taxonomy" id="3056842"/>
    <lineage>
        <taxon>Bacteria</taxon>
        <taxon>Pseudomonadati</taxon>
        <taxon>Pseudomonadota</taxon>
        <taxon>Alphaproteobacteria</taxon>
        <taxon>Sphingomonadales</taxon>
        <taxon>Sphingomonadaceae</taxon>
        <taxon>Novosphingobium</taxon>
    </lineage>
</organism>
<gene>
    <name evidence="3" type="ORF">NUTIK01_06610</name>
</gene>
<accession>A0ABQ6P5Q0</accession>
<dbReference type="EMBL" id="BTFW01000001">
    <property type="protein sequence ID" value="GMM59884.1"/>
    <property type="molecule type" value="Genomic_DNA"/>
</dbReference>
<dbReference type="RefSeq" id="WP_317973714.1">
    <property type="nucleotide sequence ID" value="NZ_BTFW01000001.1"/>
</dbReference>
<protein>
    <recommendedName>
        <fullName evidence="2">Antitoxin-like ribbon-helix-helix domain-containing protein</fullName>
    </recommendedName>
</protein>